<comment type="caution">
    <text evidence="2">The sequence shown here is derived from an EMBL/GenBank/DDBJ whole genome shotgun (WGS) entry which is preliminary data.</text>
</comment>
<organism evidence="2 3">
    <name type="scientific">Lysinibacillus sphaericus</name>
    <name type="common">Bacillus sphaericus</name>
    <dbReference type="NCBI Taxonomy" id="1421"/>
    <lineage>
        <taxon>Bacteria</taxon>
        <taxon>Bacillati</taxon>
        <taxon>Bacillota</taxon>
        <taxon>Bacilli</taxon>
        <taxon>Bacillales</taxon>
        <taxon>Bacillaceae</taxon>
        <taxon>Lysinibacillus</taxon>
    </lineage>
</organism>
<dbReference type="RefSeq" id="WP_069514441.1">
    <property type="nucleotide sequence ID" value="NZ_JOTQ01000064.1"/>
</dbReference>
<gene>
    <name evidence="2" type="ORF">LYSIN_03367</name>
</gene>
<proteinExistence type="predicted"/>
<evidence type="ECO:0000259" key="1">
    <source>
        <dbReference type="Pfam" id="PF13391"/>
    </source>
</evidence>
<name>A0A2S5CWA5_LYSSH</name>
<dbReference type="Proteomes" id="UP000237319">
    <property type="component" value="Unassembled WGS sequence"/>
</dbReference>
<evidence type="ECO:0000313" key="3">
    <source>
        <dbReference type="Proteomes" id="UP000237319"/>
    </source>
</evidence>
<dbReference type="AlphaFoldDB" id="A0A2S5CWA5"/>
<reference evidence="2 3" key="1">
    <citation type="submission" date="2017-11" db="EMBL/GenBank/DDBJ databases">
        <title>Genome sequence of Lysinibacillus sphaericus, a lignin-degrading bacteria isolated from municipal solid waste soil.</title>
        <authorList>
            <person name="Persinoti G.F."/>
            <person name="Paixao D.A."/>
            <person name="Bugg T.D."/>
            <person name="Squina F.M."/>
        </authorList>
    </citation>
    <scope>NUCLEOTIDE SEQUENCE [LARGE SCALE GENOMIC DNA]</scope>
    <source>
        <strain evidence="2 3">A1</strain>
    </source>
</reference>
<keyword evidence="3" id="KW-1185">Reference proteome</keyword>
<dbReference type="Pfam" id="PF13391">
    <property type="entry name" value="HNH_2"/>
    <property type="match status" value="1"/>
</dbReference>
<sequence>MNHYIVMQGHTYQEEKEAQIIWSPQKDKGGNTPHSWRRMMEVNEGDRIFHYVKGKIVAISIALSNCEEGIKPTSMTSYDQWEEKGFLVKLQYHELEQPLTIKDYFNELKMLLPVKYSAFQQDGDGNQGYLYPCNEELAIKLLDIISDMNIYQVDDEQLEFAIGTVVRTERNTLIPVITETEAEAKRKIRIGQEKFKAALLPLWNHQCALCGIELPALLRASHSKPWRESSNKERLDPYNGVLLCCNHDALYDQGYITFDGTGLIHISERIPATDYGMYNIHQKMKVSRYEENKSYFRWHRKYIFQ</sequence>
<dbReference type="InterPro" id="IPR003615">
    <property type="entry name" value="HNH_nuc"/>
</dbReference>
<dbReference type="EMBL" id="PGLV01000002">
    <property type="protein sequence ID" value="POZ55070.1"/>
    <property type="molecule type" value="Genomic_DNA"/>
</dbReference>
<evidence type="ECO:0000313" key="2">
    <source>
        <dbReference type="EMBL" id="POZ55070.1"/>
    </source>
</evidence>
<accession>A0A2S5CWA5</accession>
<feature type="domain" description="HNH nuclease" evidence="1">
    <location>
        <begin position="207"/>
        <end position="259"/>
    </location>
</feature>
<protein>
    <recommendedName>
        <fullName evidence="1">HNH nuclease domain-containing protein</fullName>
    </recommendedName>
</protein>